<dbReference type="InterPro" id="IPR032675">
    <property type="entry name" value="LRR_dom_sf"/>
</dbReference>
<dbReference type="SUPFAM" id="SSF49265">
    <property type="entry name" value="Fibronectin type III"/>
    <property type="match status" value="1"/>
</dbReference>
<keyword evidence="5" id="KW-1133">Transmembrane helix</keyword>
<dbReference type="SMART" id="SM00082">
    <property type="entry name" value="LRRCT"/>
    <property type="match status" value="1"/>
</dbReference>
<dbReference type="InterPro" id="IPR036116">
    <property type="entry name" value="FN3_sf"/>
</dbReference>
<keyword evidence="7" id="KW-1185">Reference proteome</keyword>
<keyword evidence="5" id="KW-0472">Membrane</keyword>
<dbReference type="Proteomes" id="UP000515135">
    <property type="component" value="Unplaced"/>
</dbReference>
<evidence type="ECO:0000256" key="4">
    <source>
        <dbReference type="ARBA" id="ARBA00023157"/>
    </source>
</evidence>
<dbReference type="PROSITE" id="PS50853">
    <property type="entry name" value="FN3"/>
    <property type="match status" value="1"/>
</dbReference>
<evidence type="ECO:0000256" key="5">
    <source>
        <dbReference type="SAM" id="Phobius"/>
    </source>
</evidence>
<dbReference type="GeneID" id="109461748"/>
<protein>
    <submittedName>
        <fullName evidence="8">Slit homolog 1 protein-like</fullName>
    </submittedName>
</protein>
<dbReference type="SUPFAM" id="SSF52058">
    <property type="entry name" value="L domain-like"/>
    <property type="match status" value="1"/>
</dbReference>
<evidence type="ECO:0000256" key="2">
    <source>
        <dbReference type="ARBA" id="ARBA00022729"/>
    </source>
</evidence>
<dbReference type="SMART" id="SM00369">
    <property type="entry name" value="LRR_TYP"/>
    <property type="match status" value="7"/>
</dbReference>
<dbReference type="InterPro" id="IPR003591">
    <property type="entry name" value="Leu-rich_rpt_typical-subtyp"/>
</dbReference>
<keyword evidence="4" id="KW-1015">Disulfide bond</keyword>
<gene>
    <name evidence="8" type="primary">LOC109461748</name>
</gene>
<organism evidence="7 8">
    <name type="scientific">Branchiostoma belcheri</name>
    <name type="common">Amphioxus</name>
    <dbReference type="NCBI Taxonomy" id="7741"/>
    <lineage>
        <taxon>Eukaryota</taxon>
        <taxon>Metazoa</taxon>
        <taxon>Chordata</taxon>
        <taxon>Cephalochordata</taxon>
        <taxon>Leptocardii</taxon>
        <taxon>Amphioxiformes</taxon>
        <taxon>Branchiostomatidae</taxon>
        <taxon>Branchiostoma</taxon>
    </lineage>
</organism>
<evidence type="ECO:0000259" key="6">
    <source>
        <dbReference type="PROSITE" id="PS50853"/>
    </source>
</evidence>
<sequence>MSEWFDFSVEIESMKEVQFTVYDGYVDRCTGTRADCSRAFLTAVPPDLPYNTAELILRNNRISNINDETLQNLKNLSSLDLQDNLLSVVLSDSLPRNLQKLNLAENAFQCSEQASINLTSLQNLKELDLSHNNIELCIPGNLPVGLEVLRLNRVAYNGNLTLSPRQFEHLPALRLLSLEDNNVVEFPGEAIGKLSALTELSLARNRLRVLSDMVLPSLVKLQLLDLSFNDLGQVDTKSFSGIEKSSLMSLSLSGNRMNTVAPSAFSQMPKLTNLTMDQNPWNCGCDLLPLREWLENATVRELLGIAEGHVLNCETPDDLKGQMVSKVPLHYFCGNSSGNTTVPPSTTVHQTTLPTNVTTAIPPTLPPENKLFNFSIDSISEQTVQLSWASNDPHVEFQVSWSSEHSSVRYSGWENGTSFGINSLTPDTKYHICLMAALQGAVEGKEVESSCVSIITIAKHHSVTMTPTGLGLIIALSVCIVIAGLGFFLGRRFKCRRKNGGYHSMKSDG</sequence>
<name>A0A6P4XNR0_BRABE</name>
<dbReference type="SMART" id="SM00365">
    <property type="entry name" value="LRR_SD22"/>
    <property type="match status" value="4"/>
</dbReference>
<dbReference type="PANTHER" id="PTHR24369:SF211">
    <property type="entry name" value="LEUCINE-RICH REPEAT-CONTAINING PROTEIN 15-LIKE"/>
    <property type="match status" value="1"/>
</dbReference>
<dbReference type="Gene3D" id="3.80.10.10">
    <property type="entry name" value="Ribonuclease Inhibitor"/>
    <property type="match status" value="2"/>
</dbReference>
<dbReference type="PANTHER" id="PTHR24369">
    <property type="entry name" value="ANTIGEN BSP, PUTATIVE-RELATED"/>
    <property type="match status" value="1"/>
</dbReference>
<dbReference type="InterPro" id="IPR001611">
    <property type="entry name" value="Leu-rich_rpt"/>
</dbReference>
<dbReference type="Pfam" id="PF00560">
    <property type="entry name" value="LRR_1"/>
    <property type="match status" value="1"/>
</dbReference>
<accession>A0A6P4XNR0</accession>
<keyword evidence="2" id="KW-0732">Signal</keyword>
<evidence type="ECO:0000313" key="7">
    <source>
        <dbReference type="Proteomes" id="UP000515135"/>
    </source>
</evidence>
<dbReference type="KEGG" id="bbel:109461748"/>
<dbReference type="Gene3D" id="2.60.40.10">
    <property type="entry name" value="Immunoglobulins"/>
    <property type="match status" value="1"/>
</dbReference>
<dbReference type="GO" id="GO:0005886">
    <property type="term" value="C:plasma membrane"/>
    <property type="evidence" value="ECO:0007669"/>
    <property type="project" value="TreeGrafter"/>
</dbReference>
<evidence type="ECO:0000313" key="8">
    <source>
        <dbReference type="RefSeq" id="XP_019613698.1"/>
    </source>
</evidence>
<dbReference type="InterPro" id="IPR013783">
    <property type="entry name" value="Ig-like_fold"/>
</dbReference>
<dbReference type="CDD" id="cd00063">
    <property type="entry name" value="FN3"/>
    <property type="match status" value="1"/>
</dbReference>
<feature type="transmembrane region" description="Helical" evidence="5">
    <location>
        <begin position="469"/>
        <end position="489"/>
    </location>
</feature>
<dbReference type="PROSITE" id="PS51450">
    <property type="entry name" value="LRR"/>
    <property type="match status" value="1"/>
</dbReference>
<evidence type="ECO:0000256" key="1">
    <source>
        <dbReference type="ARBA" id="ARBA00022614"/>
    </source>
</evidence>
<keyword evidence="5" id="KW-0812">Transmembrane</keyword>
<feature type="domain" description="Fibronectin type-III" evidence="6">
    <location>
        <begin position="366"/>
        <end position="459"/>
    </location>
</feature>
<dbReference type="Pfam" id="PF13855">
    <property type="entry name" value="LRR_8"/>
    <property type="match status" value="2"/>
</dbReference>
<dbReference type="InterPro" id="IPR003961">
    <property type="entry name" value="FN3_dom"/>
</dbReference>
<dbReference type="AlphaFoldDB" id="A0A6P4XNR0"/>
<dbReference type="InterPro" id="IPR050541">
    <property type="entry name" value="LRR_TM_domain-containing"/>
</dbReference>
<evidence type="ECO:0000256" key="3">
    <source>
        <dbReference type="ARBA" id="ARBA00022737"/>
    </source>
</evidence>
<dbReference type="OrthoDB" id="1687175at2759"/>
<reference evidence="8" key="1">
    <citation type="submission" date="2025-08" db="UniProtKB">
        <authorList>
            <consortium name="RefSeq"/>
        </authorList>
    </citation>
    <scope>IDENTIFICATION</scope>
    <source>
        <tissue evidence="8">Gonad</tissue>
    </source>
</reference>
<keyword evidence="1" id="KW-0433">Leucine-rich repeat</keyword>
<dbReference type="RefSeq" id="XP_019613698.1">
    <property type="nucleotide sequence ID" value="XM_019758139.1"/>
</dbReference>
<proteinExistence type="predicted"/>
<keyword evidence="3" id="KW-0677">Repeat</keyword>
<dbReference type="InterPro" id="IPR000483">
    <property type="entry name" value="Cys-rich_flank_reg_C"/>
</dbReference>